<dbReference type="InterPro" id="IPR050515">
    <property type="entry name" value="Beta-lactam/transpept"/>
</dbReference>
<sequence>MGRRVMGLYAALVVLFGGMLCRLYALSGGGLLASAANTQSAFLLEVDRTRGIIYDRDLEPLVGTHSRTVAAVQPSPEANTALAEAVNEYGYPLEFDPAASRPYLLELGEARVFAPNVEMFTLQDRYAQNQLAPHIVGYLAPEGDRGAAGIELAYDEALQQYDGSLSLRYTLDASGQALRTGELPQVVRENYQDPGGVVLTLDAEIQRAAQTAMEGVEKGAAVVMDVHTGDLVAVVSVPAYDANHLAESLHDPNSPFVNRAFSPYNVGSTFKLVTAAAALENGYGRNTPYTCLGAIDVDGQIFHCHWRIGHGELDLKKAVEVSCNPFFIHLGLETGGKTIVSLAREIGFSKAADFGGGLTTQSGTLPTDNELKDPAAVANLSFGQGSLTATPVQIAQMLSTVANGGYAVTPRLVEGFTEDGETIRSHTPSYAPNQVISKRTSDILRECLVSNMEEGSGIKAKPLYGTAGGKTASAQTGLYRDPEQEESEIVHAWFAGYYPAEQPQYAITVLVEGGESGSDTAGPIFRRIADAIHLLQMK</sequence>
<evidence type="ECO:0000313" key="3">
    <source>
        <dbReference type="Proteomes" id="UP000886800"/>
    </source>
</evidence>
<organism evidence="2 3">
    <name type="scientific">Candidatus Anaerotruncus excrementipullorum</name>
    <dbReference type="NCBI Taxonomy" id="2838465"/>
    <lineage>
        <taxon>Bacteria</taxon>
        <taxon>Bacillati</taxon>
        <taxon>Bacillota</taxon>
        <taxon>Clostridia</taxon>
        <taxon>Eubacteriales</taxon>
        <taxon>Oscillospiraceae</taxon>
        <taxon>Anaerotruncus</taxon>
    </lineage>
</organism>
<dbReference type="Proteomes" id="UP000886800">
    <property type="component" value="Unassembled WGS sequence"/>
</dbReference>
<gene>
    <name evidence="2" type="ORF">H9736_02710</name>
</gene>
<dbReference type="AlphaFoldDB" id="A0A9D2B6I7"/>
<proteinExistence type="predicted"/>
<protein>
    <recommendedName>
        <fullName evidence="1">Penicillin-binding protein transpeptidase domain-containing protein</fullName>
    </recommendedName>
</protein>
<dbReference type="SUPFAM" id="SSF56601">
    <property type="entry name" value="beta-lactamase/transpeptidase-like"/>
    <property type="match status" value="1"/>
</dbReference>
<dbReference type="GO" id="GO:0008658">
    <property type="term" value="F:penicillin binding"/>
    <property type="evidence" value="ECO:0007669"/>
    <property type="project" value="InterPro"/>
</dbReference>
<dbReference type="Gene3D" id="3.40.710.10">
    <property type="entry name" value="DD-peptidase/beta-lactamase superfamily"/>
    <property type="match status" value="1"/>
</dbReference>
<feature type="domain" description="Penicillin-binding protein transpeptidase" evidence="1">
    <location>
        <begin position="219"/>
        <end position="529"/>
    </location>
</feature>
<comment type="caution">
    <text evidence="2">The sequence shown here is derived from an EMBL/GenBank/DDBJ whole genome shotgun (WGS) entry which is preliminary data.</text>
</comment>
<dbReference type="Pfam" id="PF00905">
    <property type="entry name" value="Transpeptidase"/>
    <property type="match status" value="1"/>
</dbReference>
<name>A0A9D2B6I7_9FIRM</name>
<dbReference type="InterPro" id="IPR036138">
    <property type="entry name" value="PBP_dimer_sf"/>
</dbReference>
<dbReference type="PANTHER" id="PTHR30627:SF24">
    <property type="entry name" value="PENICILLIN-BINDING PROTEIN 4B"/>
    <property type="match status" value="1"/>
</dbReference>
<dbReference type="InterPro" id="IPR001460">
    <property type="entry name" value="PCN-bd_Tpept"/>
</dbReference>
<dbReference type="PANTHER" id="PTHR30627">
    <property type="entry name" value="PEPTIDOGLYCAN D,D-TRANSPEPTIDASE"/>
    <property type="match status" value="1"/>
</dbReference>
<dbReference type="GO" id="GO:0071972">
    <property type="term" value="F:peptidoglycan L,D-transpeptidase activity"/>
    <property type="evidence" value="ECO:0007669"/>
    <property type="project" value="TreeGrafter"/>
</dbReference>
<dbReference type="SUPFAM" id="SSF56519">
    <property type="entry name" value="Penicillin binding protein dimerisation domain"/>
    <property type="match status" value="1"/>
</dbReference>
<dbReference type="Gene3D" id="3.90.1310.10">
    <property type="entry name" value="Penicillin-binding protein 2a (Domain 2)"/>
    <property type="match status" value="1"/>
</dbReference>
<dbReference type="GO" id="GO:0071555">
    <property type="term" value="P:cell wall organization"/>
    <property type="evidence" value="ECO:0007669"/>
    <property type="project" value="TreeGrafter"/>
</dbReference>
<dbReference type="InterPro" id="IPR012338">
    <property type="entry name" value="Beta-lactam/transpept-like"/>
</dbReference>
<dbReference type="EMBL" id="DXES01000056">
    <property type="protein sequence ID" value="HIX65140.1"/>
    <property type="molecule type" value="Genomic_DNA"/>
</dbReference>
<reference evidence="2" key="1">
    <citation type="journal article" date="2021" name="PeerJ">
        <title>Extensive microbial diversity within the chicken gut microbiome revealed by metagenomics and culture.</title>
        <authorList>
            <person name="Gilroy R."/>
            <person name="Ravi A."/>
            <person name="Getino M."/>
            <person name="Pursley I."/>
            <person name="Horton D.L."/>
            <person name="Alikhan N.F."/>
            <person name="Baker D."/>
            <person name="Gharbi K."/>
            <person name="Hall N."/>
            <person name="Watson M."/>
            <person name="Adriaenssens E.M."/>
            <person name="Foster-Nyarko E."/>
            <person name="Jarju S."/>
            <person name="Secka A."/>
            <person name="Antonio M."/>
            <person name="Oren A."/>
            <person name="Chaudhuri R.R."/>
            <person name="La Ragione R."/>
            <person name="Hildebrand F."/>
            <person name="Pallen M.J."/>
        </authorList>
    </citation>
    <scope>NUCLEOTIDE SEQUENCE</scope>
    <source>
        <strain evidence="2">CHK188-5543</strain>
    </source>
</reference>
<reference evidence="2" key="2">
    <citation type="submission" date="2021-04" db="EMBL/GenBank/DDBJ databases">
        <authorList>
            <person name="Gilroy R."/>
        </authorList>
    </citation>
    <scope>NUCLEOTIDE SEQUENCE</scope>
    <source>
        <strain evidence="2">CHK188-5543</strain>
    </source>
</reference>
<evidence type="ECO:0000313" key="2">
    <source>
        <dbReference type="EMBL" id="HIX65140.1"/>
    </source>
</evidence>
<evidence type="ECO:0000259" key="1">
    <source>
        <dbReference type="Pfam" id="PF00905"/>
    </source>
</evidence>
<accession>A0A9D2B6I7</accession>
<dbReference type="GO" id="GO:0005886">
    <property type="term" value="C:plasma membrane"/>
    <property type="evidence" value="ECO:0007669"/>
    <property type="project" value="TreeGrafter"/>
</dbReference>